<keyword evidence="8 12" id="KW-0663">Pyridoxal phosphate</keyword>
<keyword evidence="6 12" id="KW-0032">Aminotransferase</keyword>
<proteinExistence type="inferred from homology"/>
<comment type="catalytic activity">
    <reaction evidence="10 12">
        <text>L-isoleucine + 2-oxoglutarate = (S)-3-methyl-2-oxopentanoate + L-glutamate</text>
        <dbReference type="Rhea" id="RHEA:24801"/>
        <dbReference type="ChEBI" id="CHEBI:16810"/>
        <dbReference type="ChEBI" id="CHEBI:29985"/>
        <dbReference type="ChEBI" id="CHEBI:35146"/>
        <dbReference type="ChEBI" id="CHEBI:58045"/>
        <dbReference type="EC" id="2.6.1.42"/>
    </reaction>
</comment>
<dbReference type="PANTHER" id="PTHR42743:SF4">
    <property type="entry name" value="BRANCHED-CHAIN-AMINO-ACID AMINOTRANSFERASE-RELATED"/>
    <property type="match status" value="1"/>
</dbReference>
<evidence type="ECO:0000256" key="8">
    <source>
        <dbReference type="ARBA" id="ARBA00022898"/>
    </source>
</evidence>
<comment type="catalytic activity">
    <reaction evidence="9 12">
        <text>L-valine + 2-oxoglutarate = 3-methyl-2-oxobutanoate + L-glutamate</text>
        <dbReference type="Rhea" id="RHEA:24813"/>
        <dbReference type="ChEBI" id="CHEBI:11851"/>
        <dbReference type="ChEBI" id="CHEBI:16810"/>
        <dbReference type="ChEBI" id="CHEBI:29985"/>
        <dbReference type="ChEBI" id="CHEBI:57762"/>
        <dbReference type="EC" id="2.6.1.42"/>
    </reaction>
</comment>
<keyword evidence="7 12" id="KW-0808">Transferase</keyword>
<keyword evidence="12" id="KW-0100">Branched-chain amino acid biosynthesis</keyword>
<dbReference type="InterPro" id="IPR043131">
    <property type="entry name" value="BCAT-like_N"/>
</dbReference>
<evidence type="ECO:0000256" key="1">
    <source>
        <dbReference type="ARBA" id="ARBA00001933"/>
    </source>
</evidence>
<dbReference type="GO" id="GO:0009082">
    <property type="term" value="P:branched-chain amino acid biosynthetic process"/>
    <property type="evidence" value="ECO:0007669"/>
    <property type="project" value="UniProtKB-KW"/>
</dbReference>
<organism evidence="13 14">
    <name type="scientific">Segatella copri</name>
    <dbReference type="NCBI Taxonomy" id="165179"/>
    <lineage>
        <taxon>Bacteria</taxon>
        <taxon>Pseudomonadati</taxon>
        <taxon>Bacteroidota</taxon>
        <taxon>Bacteroidia</taxon>
        <taxon>Bacteroidales</taxon>
        <taxon>Prevotellaceae</taxon>
        <taxon>Segatella</taxon>
    </lineage>
</organism>
<evidence type="ECO:0000256" key="2">
    <source>
        <dbReference type="ARBA" id="ARBA00004824"/>
    </source>
</evidence>
<evidence type="ECO:0000256" key="12">
    <source>
        <dbReference type="RuleBase" id="RU364094"/>
    </source>
</evidence>
<dbReference type="NCBIfam" id="NF005146">
    <property type="entry name" value="PRK06606.1"/>
    <property type="match status" value="1"/>
</dbReference>
<dbReference type="GO" id="GO:0008652">
    <property type="term" value="P:amino acid biosynthetic process"/>
    <property type="evidence" value="ECO:0007669"/>
    <property type="project" value="UniProtKB-KW"/>
</dbReference>
<evidence type="ECO:0000313" key="14">
    <source>
        <dbReference type="Proteomes" id="UP000421408"/>
    </source>
</evidence>
<dbReference type="InterPro" id="IPR043132">
    <property type="entry name" value="BCAT-like_C"/>
</dbReference>
<comment type="similarity">
    <text evidence="5 12">Belongs to the class-IV pyridoxal-phosphate-dependent aminotransferase family.</text>
</comment>
<evidence type="ECO:0000256" key="6">
    <source>
        <dbReference type="ARBA" id="ARBA00022576"/>
    </source>
</evidence>
<dbReference type="InterPro" id="IPR050571">
    <property type="entry name" value="Class-IV_PLP-Dep_Aminotrnsfr"/>
</dbReference>
<dbReference type="GO" id="GO:0004084">
    <property type="term" value="F:branched-chain-amino-acid transaminase activity"/>
    <property type="evidence" value="ECO:0007669"/>
    <property type="project" value="UniProtKB-EC"/>
</dbReference>
<dbReference type="Proteomes" id="UP000421408">
    <property type="component" value="Unassembled WGS sequence"/>
</dbReference>
<comment type="pathway">
    <text evidence="3 12">Amino-acid biosynthesis; L-valine biosynthesis; L-valine from pyruvate: step 4/4.</text>
</comment>
<comment type="pathway">
    <text evidence="4 12">Amino-acid biosynthesis; L-leucine biosynthesis; L-leucine from 3-methyl-2-oxobutanoate: step 4/4.</text>
</comment>
<comment type="function">
    <text evidence="12">Acts on leucine, isoleucine and valine.</text>
</comment>
<dbReference type="FunFam" id="3.20.10.10:FF:000002">
    <property type="entry name" value="D-alanine aminotransferase"/>
    <property type="match status" value="1"/>
</dbReference>
<dbReference type="PANTHER" id="PTHR42743">
    <property type="entry name" value="AMINO-ACID AMINOTRANSFERASE"/>
    <property type="match status" value="1"/>
</dbReference>
<dbReference type="CDD" id="cd00449">
    <property type="entry name" value="PLPDE_IV"/>
    <property type="match status" value="1"/>
</dbReference>
<comment type="catalytic activity">
    <reaction evidence="11 12">
        <text>L-leucine + 2-oxoglutarate = 4-methyl-2-oxopentanoate + L-glutamate</text>
        <dbReference type="Rhea" id="RHEA:18321"/>
        <dbReference type="ChEBI" id="CHEBI:16810"/>
        <dbReference type="ChEBI" id="CHEBI:17865"/>
        <dbReference type="ChEBI" id="CHEBI:29985"/>
        <dbReference type="ChEBI" id="CHEBI:57427"/>
        <dbReference type="EC" id="2.6.1.42"/>
    </reaction>
</comment>
<dbReference type="EC" id="2.6.1.42" evidence="12"/>
<protein>
    <recommendedName>
        <fullName evidence="12">Branched-chain-amino-acid aminotransferase</fullName>
        <shortName evidence="12">BCAT</shortName>
        <ecNumber evidence="12">2.6.1.42</ecNumber>
    </recommendedName>
</protein>
<dbReference type="SUPFAM" id="SSF56752">
    <property type="entry name" value="D-aminoacid aminotransferase-like PLP-dependent enzymes"/>
    <property type="match status" value="1"/>
</dbReference>
<dbReference type="Gene3D" id="3.20.10.10">
    <property type="entry name" value="D-amino Acid Aminotransferase, subunit A, domain 2"/>
    <property type="match status" value="1"/>
</dbReference>
<evidence type="ECO:0000313" key="13">
    <source>
        <dbReference type="EMBL" id="MQN83188.1"/>
    </source>
</evidence>
<comment type="pathway">
    <text evidence="2 12">Amino-acid biosynthesis; L-isoleucine biosynthesis; L-isoleucine from 2-oxobutanoate: step 4/4.</text>
</comment>
<evidence type="ECO:0000256" key="9">
    <source>
        <dbReference type="ARBA" id="ARBA00048212"/>
    </source>
</evidence>
<dbReference type="InterPro" id="IPR005785">
    <property type="entry name" value="B_amino_transI"/>
</dbReference>
<comment type="caution">
    <text evidence="13">The sequence shown here is derived from an EMBL/GenBank/DDBJ whole genome shotgun (WGS) entry which is preliminary data.</text>
</comment>
<evidence type="ECO:0000256" key="3">
    <source>
        <dbReference type="ARBA" id="ARBA00004931"/>
    </source>
</evidence>
<dbReference type="Pfam" id="PF01063">
    <property type="entry name" value="Aminotran_4"/>
    <property type="match status" value="1"/>
</dbReference>
<reference evidence="14" key="1">
    <citation type="submission" date="2019-09" db="EMBL/GenBank/DDBJ databases">
        <title>Distinct polysaccharide growth profiles of human intestinal Prevotella copri isolates.</title>
        <authorList>
            <person name="Fehlner-Peach H."/>
            <person name="Magnabosco C."/>
            <person name="Raghavan V."/>
            <person name="Scher J.U."/>
            <person name="Tett A."/>
            <person name="Cox L.M."/>
            <person name="Gottsegen C."/>
            <person name="Watters A."/>
            <person name="Wiltshire- Gordon J.D."/>
            <person name="Segata N."/>
            <person name="Bonneau R."/>
            <person name="Littman D.R."/>
        </authorList>
    </citation>
    <scope>NUCLEOTIDE SEQUENCE [LARGE SCALE GENOMIC DNA]</scope>
    <source>
        <strain evidence="14">iAA108</strain>
    </source>
</reference>
<gene>
    <name evidence="12" type="primary">ilvE</name>
    <name evidence="13" type="ORF">F7D74_04090</name>
</gene>
<dbReference type="InterPro" id="IPR001544">
    <property type="entry name" value="Aminotrans_IV"/>
</dbReference>
<keyword evidence="12" id="KW-0028">Amino-acid biosynthesis</keyword>
<evidence type="ECO:0000256" key="7">
    <source>
        <dbReference type="ARBA" id="ARBA00022679"/>
    </source>
</evidence>
<dbReference type="InterPro" id="IPR036038">
    <property type="entry name" value="Aminotransferase-like"/>
</dbReference>
<dbReference type="NCBIfam" id="TIGR01122">
    <property type="entry name" value="ilvE_I"/>
    <property type="match status" value="1"/>
</dbReference>
<comment type="cofactor">
    <cofactor evidence="1 12">
        <name>pyridoxal 5'-phosphate</name>
        <dbReference type="ChEBI" id="CHEBI:597326"/>
    </cofactor>
</comment>
<dbReference type="Gene3D" id="3.30.470.10">
    <property type="match status" value="1"/>
</dbReference>
<evidence type="ECO:0000256" key="11">
    <source>
        <dbReference type="ARBA" id="ARBA00049229"/>
    </source>
</evidence>
<name>A0AA90UVX4_9BACT</name>
<sequence length="310" mass="35010">MAKTDVANRLIWLKGEILNVNEALVNVLSPTSQFGLNVFEGIPCYWNDEEKQLYAFRLSDHYDRLIRSAKLIQFDLKYTKDDLQKALVDTIKANEYDENLSVRQTLFVDGFGSWGSDGPVEMFVAPIPRGRTSTEYNKKGLNCCVTSWRRISDENLSPRIKCGANYINSRVGQREALRNGYDTCLFLNEVGKISEGPGSCFFMIKDGTIVTSRLTDSVLESITRDTIIKLATEELGLNFEERTIDRTEVYMADEAFLCGSAMEITPVLSVDRYQIGGGNEGQITHSLHKAYLDAVKGLNPKRLNWLTPIY</sequence>
<evidence type="ECO:0000256" key="5">
    <source>
        <dbReference type="ARBA" id="ARBA00009320"/>
    </source>
</evidence>
<dbReference type="RefSeq" id="WP_153118453.1">
    <property type="nucleotide sequence ID" value="NZ_VZCC01000020.1"/>
</dbReference>
<accession>A0AA90UVX4</accession>
<evidence type="ECO:0000256" key="4">
    <source>
        <dbReference type="ARBA" id="ARBA00005072"/>
    </source>
</evidence>
<dbReference type="EMBL" id="VZCC01000020">
    <property type="protein sequence ID" value="MQN83188.1"/>
    <property type="molecule type" value="Genomic_DNA"/>
</dbReference>
<dbReference type="AlphaFoldDB" id="A0AA90UVX4"/>
<evidence type="ECO:0000256" key="10">
    <source>
        <dbReference type="ARBA" id="ARBA00048798"/>
    </source>
</evidence>